<dbReference type="GO" id="GO:0003735">
    <property type="term" value="F:structural constituent of ribosome"/>
    <property type="evidence" value="ECO:0007669"/>
    <property type="project" value="InterPro"/>
</dbReference>
<dbReference type="InterPro" id="IPR022973">
    <property type="entry name" value="Ribosomal_uL10_bac"/>
</dbReference>
<evidence type="ECO:0000256" key="5">
    <source>
        <dbReference type="ARBA" id="ARBA00035202"/>
    </source>
</evidence>
<dbReference type="Pfam" id="PF00466">
    <property type="entry name" value="Ribosomal_L10"/>
    <property type="match status" value="1"/>
</dbReference>
<evidence type="ECO:0000256" key="3">
    <source>
        <dbReference type="ARBA" id="ARBA00022980"/>
    </source>
</evidence>
<comment type="subunit">
    <text evidence="6">Part of the ribosomal stalk of the 50S ribosomal subunit. The N-terminus interacts with L11 and the large rRNA to form the base of the stalk. The C-terminus forms an elongated spine to which L12 dimers bind in a sequential fashion forming a multimeric L10(L12)X complex.</text>
</comment>
<reference evidence="7 8" key="1">
    <citation type="submission" date="2023-03" db="EMBL/GenBank/DDBJ databases">
        <title>YIM 152171 draft genome.</title>
        <authorList>
            <person name="Yang Z."/>
        </authorList>
    </citation>
    <scope>NUCLEOTIDE SEQUENCE [LARGE SCALE GENOMIC DNA]</scope>
    <source>
        <strain evidence="7 8">YIM 152171</strain>
    </source>
</reference>
<evidence type="ECO:0000256" key="4">
    <source>
        <dbReference type="ARBA" id="ARBA00023274"/>
    </source>
</evidence>
<keyword evidence="6" id="KW-0694">RNA-binding</keyword>
<dbReference type="Gene3D" id="6.10.250.290">
    <property type="match status" value="1"/>
</dbReference>
<evidence type="ECO:0000256" key="2">
    <source>
        <dbReference type="ARBA" id="ARBA00008889"/>
    </source>
</evidence>
<dbReference type="EMBL" id="JARGEQ010000082">
    <property type="protein sequence ID" value="MDF1586372.1"/>
    <property type="molecule type" value="Genomic_DNA"/>
</dbReference>
<keyword evidence="8" id="KW-1185">Reference proteome</keyword>
<dbReference type="AlphaFoldDB" id="A0AAP3UZ20"/>
<comment type="similarity">
    <text evidence="2 6">Belongs to the universal ribosomal protein uL10 family.</text>
</comment>
<dbReference type="CDD" id="cd05797">
    <property type="entry name" value="Ribosomal_L10"/>
    <property type="match status" value="1"/>
</dbReference>
<dbReference type="NCBIfam" id="NF000955">
    <property type="entry name" value="PRK00099.1-1"/>
    <property type="match status" value="1"/>
</dbReference>
<dbReference type="InterPro" id="IPR047865">
    <property type="entry name" value="Ribosomal_uL10_bac_type"/>
</dbReference>
<evidence type="ECO:0000256" key="6">
    <source>
        <dbReference type="HAMAP-Rule" id="MF_00362"/>
    </source>
</evidence>
<dbReference type="HAMAP" id="MF_00362">
    <property type="entry name" value="Ribosomal_uL10"/>
    <property type="match status" value="1"/>
</dbReference>
<keyword evidence="4 6" id="KW-0687">Ribonucleoprotein</keyword>
<protein>
    <recommendedName>
        <fullName evidence="5 6">Large ribosomal subunit protein uL10</fullName>
    </recommendedName>
</protein>
<organism evidence="7 8">
    <name type="scientific">Marinimicrococcus flavescens</name>
    <dbReference type="NCBI Taxonomy" id="3031815"/>
    <lineage>
        <taxon>Bacteria</taxon>
        <taxon>Pseudomonadati</taxon>
        <taxon>Pseudomonadota</taxon>
        <taxon>Alphaproteobacteria</taxon>
        <taxon>Geminicoccales</taxon>
        <taxon>Geminicoccaceae</taxon>
        <taxon>Marinimicrococcus</taxon>
    </lineage>
</organism>
<sequence>MRADKAKLIDDLTEVFGGTEVVVVAHYQGLTVPQITALRSAVRDAGGKFQVTKNRLTKRALAGTPYEGIADMFKGPTAIAYAPEPVGVPKALVDFSRKNDKLKIVGGGLGTTMLDADAVKALAELPSLDELRGKLIGLINAPLSRIVGVLQAPGGQVARVLAAYAESEK</sequence>
<dbReference type="InterPro" id="IPR001790">
    <property type="entry name" value="Ribosomal_uL10"/>
</dbReference>
<proteinExistence type="inferred from homology"/>
<evidence type="ECO:0000313" key="7">
    <source>
        <dbReference type="EMBL" id="MDF1586372.1"/>
    </source>
</evidence>
<dbReference type="GO" id="GO:0015934">
    <property type="term" value="C:large ribosomal subunit"/>
    <property type="evidence" value="ECO:0007669"/>
    <property type="project" value="InterPro"/>
</dbReference>
<dbReference type="PANTHER" id="PTHR11560">
    <property type="entry name" value="39S RIBOSOMAL PROTEIN L10, MITOCHONDRIAL"/>
    <property type="match status" value="1"/>
</dbReference>
<dbReference type="InterPro" id="IPR043141">
    <property type="entry name" value="Ribosomal_uL10-like_sf"/>
</dbReference>
<comment type="function">
    <text evidence="1 6">Forms part of the ribosomal stalk, playing a central role in the interaction of the ribosome with GTP-bound translation factors.</text>
</comment>
<comment type="caution">
    <text evidence="7">The sequence shown here is derived from an EMBL/GenBank/DDBJ whole genome shotgun (WGS) entry which is preliminary data.</text>
</comment>
<dbReference type="PROSITE" id="PS01109">
    <property type="entry name" value="RIBOSOMAL_L10"/>
    <property type="match status" value="1"/>
</dbReference>
<keyword evidence="6" id="KW-0699">rRNA-binding</keyword>
<dbReference type="GO" id="GO:0006412">
    <property type="term" value="P:translation"/>
    <property type="evidence" value="ECO:0007669"/>
    <property type="project" value="UniProtKB-UniRule"/>
</dbReference>
<dbReference type="Gene3D" id="3.30.70.1730">
    <property type="match status" value="1"/>
</dbReference>
<accession>A0AAP3UZ20</accession>
<dbReference type="InterPro" id="IPR002363">
    <property type="entry name" value="Ribosomal_uL10_CS_bac"/>
</dbReference>
<evidence type="ECO:0000256" key="1">
    <source>
        <dbReference type="ARBA" id="ARBA00002633"/>
    </source>
</evidence>
<name>A0AAP3UZ20_9PROT</name>
<dbReference type="GO" id="GO:0070180">
    <property type="term" value="F:large ribosomal subunit rRNA binding"/>
    <property type="evidence" value="ECO:0007669"/>
    <property type="project" value="UniProtKB-UniRule"/>
</dbReference>
<keyword evidence="3 6" id="KW-0689">Ribosomal protein</keyword>
<evidence type="ECO:0000313" key="8">
    <source>
        <dbReference type="Proteomes" id="UP001301140"/>
    </source>
</evidence>
<gene>
    <name evidence="6 7" type="primary">rplJ</name>
    <name evidence="7" type="ORF">PZ740_08245</name>
</gene>
<dbReference type="Proteomes" id="UP001301140">
    <property type="component" value="Unassembled WGS sequence"/>
</dbReference>
<dbReference type="SUPFAM" id="SSF160369">
    <property type="entry name" value="Ribosomal protein L10-like"/>
    <property type="match status" value="1"/>
</dbReference>